<feature type="active site" evidence="11">
    <location>
        <position position="157"/>
    </location>
</feature>
<keyword evidence="5 11" id="KW-0132">Cell division</keyword>
<keyword evidence="10 11" id="KW-0131">Cell cycle</keyword>
<feature type="active site" description="O-(3'-phospho-DNA)-tyrosine intermediate" evidence="11">
    <location>
        <position position="283"/>
    </location>
</feature>
<feature type="active site" evidence="11">
    <location>
        <position position="251"/>
    </location>
</feature>
<protein>
    <recommendedName>
        <fullName evidence="3 11">Tyrosine recombinase XerC</fullName>
    </recommendedName>
</protein>
<dbReference type="NCBIfam" id="TIGR02224">
    <property type="entry name" value="recomb_XerC"/>
    <property type="match status" value="1"/>
</dbReference>
<evidence type="ECO:0000313" key="16">
    <source>
        <dbReference type="Proteomes" id="UP001152467"/>
    </source>
</evidence>
<dbReference type="GO" id="GO:0007059">
    <property type="term" value="P:chromosome segregation"/>
    <property type="evidence" value="ECO:0007669"/>
    <property type="project" value="UniProtKB-UniRule"/>
</dbReference>
<dbReference type="GO" id="GO:0006313">
    <property type="term" value="P:DNA transposition"/>
    <property type="evidence" value="ECO:0007669"/>
    <property type="project" value="UniProtKB-UniRule"/>
</dbReference>
<sequence>MPEADRLDNLWLQPIDSFMDHLRYEKQYSAHTLSQYRLQLRQAADYFSTQTTSWLTVSSDMIRRFSMKLRAQQYNPRSINLKLSCIRSLYKFLKTKHEQATPITNPGEGIKGPKFDKPLPKNLDVDQMAQLLSINADDALAIRDKAMMELMYSSGLRVSELVNVNIGDVREGEVRVLGKGNKERVIPVGSKALSALEAWLQVRPQFASEGEVAVFLSRRKQRISIRHVRERMKEWGLKQGISTPIHPHKLRHSFASHMLESSADLRAIQEMLGHTSLSATQVYTHVDFQHLAKVYDKAHPRAKKRQTKD</sequence>
<evidence type="ECO:0000313" key="15">
    <source>
        <dbReference type="EMBL" id="CAH9067212.1"/>
    </source>
</evidence>
<dbReference type="PANTHER" id="PTHR30349">
    <property type="entry name" value="PHAGE INTEGRASE-RELATED"/>
    <property type="match status" value="1"/>
</dbReference>
<evidence type="ECO:0000256" key="8">
    <source>
        <dbReference type="ARBA" id="ARBA00023125"/>
    </source>
</evidence>
<dbReference type="EMBL" id="CAMAPC010000021">
    <property type="protein sequence ID" value="CAH9065526.1"/>
    <property type="molecule type" value="Genomic_DNA"/>
</dbReference>
<comment type="subunit">
    <text evidence="11">Forms a cyclic heterotetrameric complex composed of two molecules of XerC and two molecules of XerD.</text>
</comment>
<dbReference type="PROSITE" id="PS51900">
    <property type="entry name" value="CB"/>
    <property type="match status" value="1"/>
</dbReference>
<evidence type="ECO:0000256" key="9">
    <source>
        <dbReference type="ARBA" id="ARBA00023172"/>
    </source>
</evidence>
<dbReference type="AlphaFoldDB" id="A0A9W4VZH2"/>
<reference evidence="14 17" key="1">
    <citation type="submission" date="2022-07" db="EMBL/GenBank/DDBJ databases">
        <authorList>
            <person name="Criscuolo A."/>
        </authorList>
    </citation>
    <scope>NUCLEOTIDE SEQUENCE</scope>
    <source>
        <strain evidence="17">CIP 111951</strain>
        <strain evidence="14">CIP111854</strain>
        <strain evidence="15">CIP111951</strain>
    </source>
</reference>
<dbReference type="InterPro" id="IPR023009">
    <property type="entry name" value="Tyrosine_recombinase_XerC/XerD"/>
</dbReference>
<dbReference type="InterPro" id="IPR002104">
    <property type="entry name" value="Integrase_catalytic"/>
</dbReference>
<dbReference type="GO" id="GO:0051301">
    <property type="term" value="P:cell division"/>
    <property type="evidence" value="ECO:0007669"/>
    <property type="project" value="UniProtKB-UniRule"/>
</dbReference>
<dbReference type="PROSITE" id="PS51898">
    <property type="entry name" value="TYR_RECOMBINASE"/>
    <property type="match status" value="1"/>
</dbReference>
<dbReference type="InterPro" id="IPR044068">
    <property type="entry name" value="CB"/>
</dbReference>
<evidence type="ECO:0000256" key="10">
    <source>
        <dbReference type="ARBA" id="ARBA00023306"/>
    </source>
</evidence>
<dbReference type="PANTHER" id="PTHR30349:SF81">
    <property type="entry name" value="TYROSINE RECOMBINASE XERC"/>
    <property type="match status" value="1"/>
</dbReference>
<comment type="similarity">
    <text evidence="2 11">Belongs to the 'phage' integrase family. XerC subfamily.</text>
</comment>
<name>A0A9W4VZH2_9GAMM</name>
<feature type="active site" evidence="11">
    <location>
        <position position="179"/>
    </location>
</feature>
<keyword evidence="6 11" id="KW-0159">Chromosome partition</keyword>
<evidence type="ECO:0000256" key="4">
    <source>
        <dbReference type="ARBA" id="ARBA00022490"/>
    </source>
</evidence>
<dbReference type="InterPro" id="IPR010998">
    <property type="entry name" value="Integrase_recombinase_N"/>
</dbReference>
<dbReference type="HAMAP" id="MF_01808">
    <property type="entry name" value="Recomb_XerC_XerD"/>
    <property type="match status" value="1"/>
</dbReference>
<evidence type="ECO:0000256" key="5">
    <source>
        <dbReference type="ARBA" id="ARBA00022618"/>
    </source>
</evidence>
<dbReference type="Proteomes" id="UP001152467">
    <property type="component" value="Unassembled WGS sequence"/>
</dbReference>
<dbReference type="GO" id="GO:0005737">
    <property type="term" value="C:cytoplasm"/>
    <property type="evidence" value="ECO:0007669"/>
    <property type="project" value="UniProtKB-SubCell"/>
</dbReference>
<dbReference type="Pfam" id="PF00589">
    <property type="entry name" value="Phage_integrase"/>
    <property type="match status" value="1"/>
</dbReference>
<gene>
    <name evidence="14" type="primary">xerC_2</name>
    <name evidence="11" type="synonym">xerC</name>
    <name evidence="15" type="synonym">xerC_3</name>
    <name evidence="14" type="ORF">PSECIP111854_03702</name>
    <name evidence="15" type="ORF">PSECIP111951_03731</name>
</gene>
<keyword evidence="4 11" id="KW-0963">Cytoplasm</keyword>
<evidence type="ECO:0000256" key="7">
    <source>
        <dbReference type="ARBA" id="ARBA00022908"/>
    </source>
</evidence>
<dbReference type="CDD" id="cd00798">
    <property type="entry name" value="INT_XerDC_C"/>
    <property type="match status" value="1"/>
</dbReference>
<dbReference type="NCBIfam" id="NF001399">
    <property type="entry name" value="PRK00283.1"/>
    <property type="match status" value="1"/>
</dbReference>
<feature type="active site" evidence="11">
    <location>
        <position position="248"/>
    </location>
</feature>
<dbReference type="InterPro" id="IPR011931">
    <property type="entry name" value="Recomb_XerC"/>
</dbReference>
<keyword evidence="16" id="KW-1185">Reference proteome</keyword>
<dbReference type="InterPro" id="IPR050090">
    <property type="entry name" value="Tyrosine_recombinase_XerCD"/>
</dbReference>
<feature type="domain" description="Tyr recombinase" evidence="12">
    <location>
        <begin position="118"/>
        <end position="296"/>
    </location>
</feature>
<comment type="caution">
    <text evidence="14">The sequence shown here is derived from an EMBL/GenBank/DDBJ whole genome shotgun (WGS) entry which is preliminary data.</text>
</comment>
<dbReference type="SUPFAM" id="SSF47823">
    <property type="entry name" value="lambda integrase-like, N-terminal domain"/>
    <property type="match status" value="1"/>
</dbReference>
<dbReference type="RefSeq" id="WP_261595059.1">
    <property type="nucleotide sequence ID" value="NZ_CAMAPC010000021.1"/>
</dbReference>
<dbReference type="GO" id="GO:0009037">
    <property type="term" value="F:tyrosine-based site-specific recombinase activity"/>
    <property type="evidence" value="ECO:0007669"/>
    <property type="project" value="UniProtKB-UniRule"/>
</dbReference>
<evidence type="ECO:0000256" key="2">
    <source>
        <dbReference type="ARBA" id="ARBA00006657"/>
    </source>
</evidence>
<evidence type="ECO:0000259" key="12">
    <source>
        <dbReference type="PROSITE" id="PS51898"/>
    </source>
</evidence>
<dbReference type="Pfam" id="PF02899">
    <property type="entry name" value="Phage_int_SAM_1"/>
    <property type="match status" value="1"/>
</dbReference>
<keyword evidence="7 11" id="KW-0229">DNA integration</keyword>
<dbReference type="Gene3D" id="1.10.443.10">
    <property type="entry name" value="Intergrase catalytic core"/>
    <property type="match status" value="1"/>
</dbReference>
<feature type="active site" evidence="11">
    <location>
        <position position="274"/>
    </location>
</feature>
<organism evidence="14 16">
    <name type="scientific">Pseudoalteromonas holothuriae</name>
    <dbReference type="NCBI Taxonomy" id="2963714"/>
    <lineage>
        <taxon>Bacteria</taxon>
        <taxon>Pseudomonadati</taxon>
        <taxon>Pseudomonadota</taxon>
        <taxon>Gammaproteobacteria</taxon>
        <taxon>Alteromonadales</taxon>
        <taxon>Pseudoalteromonadaceae</taxon>
        <taxon>Pseudoalteromonas</taxon>
    </lineage>
</organism>
<comment type="subcellular location">
    <subcellularLocation>
        <location evidence="1 11">Cytoplasm</location>
    </subcellularLocation>
</comment>
<evidence type="ECO:0000256" key="6">
    <source>
        <dbReference type="ARBA" id="ARBA00022829"/>
    </source>
</evidence>
<proteinExistence type="inferred from homology"/>
<evidence type="ECO:0000259" key="13">
    <source>
        <dbReference type="PROSITE" id="PS51900"/>
    </source>
</evidence>
<dbReference type="SUPFAM" id="SSF56349">
    <property type="entry name" value="DNA breaking-rejoining enzymes"/>
    <property type="match status" value="1"/>
</dbReference>
<comment type="function">
    <text evidence="11">Site-specific tyrosine recombinase, which acts by catalyzing the cutting and rejoining of the recombining DNA molecules. The XerC-XerD complex is essential to convert dimers of the bacterial chromosome into monomers to permit their segregation at cell division. It also contributes to the segregational stability of plasmids.</text>
</comment>
<evidence type="ECO:0000256" key="1">
    <source>
        <dbReference type="ARBA" id="ARBA00004496"/>
    </source>
</evidence>
<dbReference type="InterPro" id="IPR013762">
    <property type="entry name" value="Integrase-like_cat_sf"/>
</dbReference>
<dbReference type="Gene3D" id="1.10.150.130">
    <property type="match status" value="1"/>
</dbReference>
<keyword evidence="8 11" id="KW-0238">DNA-binding</keyword>
<dbReference type="Proteomes" id="UP001152485">
    <property type="component" value="Unassembled WGS sequence"/>
</dbReference>
<evidence type="ECO:0000256" key="11">
    <source>
        <dbReference type="HAMAP-Rule" id="MF_01808"/>
    </source>
</evidence>
<feature type="domain" description="Core-binding (CB)" evidence="13">
    <location>
        <begin position="9"/>
        <end position="94"/>
    </location>
</feature>
<dbReference type="EMBL" id="CAMAPD010000024">
    <property type="protein sequence ID" value="CAH9067212.1"/>
    <property type="molecule type" value="Genomic_DNA"/>
</dbReference>
<dbReference type="InterPro" id="IPR004107">
    <property type="entry name" value="Integrase_SAM-like_N"/>
</dbReference>
<keyword evidence="9 11" id="KW-0233">DNA recombination</keyword>
<dbReference type="GO" id="GO:0003677">
    <property type="term" value="F:DNA binding"/>
    <property type="evidence" value="ECO:0007669"/>
    <property type="project" value="UniProtKB-UniRule"/>
</dbReference>
<accession>A0A9W4VZH2</accession>
<evidence type="ECO:0000313" key="14">
    <source>
        <dbReference type="EMBL" id="CAH9065526.1"/>
    </source>
</evidence>
<evidence type="ECO:0000313" key="17">
    <source>
        <dbReference type="Proteomes" id="UP001152485"/>
    </source>
</evidence>
<dbReference type="InterPro" id="IPR011010">
    <property type="entry name" value="DNA_brk_join_enz"/>
</dbReference>
<evidence type="ECO:0000256" key="3">
    <source>
        <dbReference type="ARBA" id="ARBA00015804"/>
    </source>
</evidence>